<accession>A0A6N7LMM4</accession>
<dbReference type="AlphaFoldDB" id="A0A6N7LMM4"/>
<dbReference type="Pfam" id="PF06793">
    <property type="entry name" value="UPF0262"/>
    <property type="match status" value="1"/>
</dbReference>
<dbReference type="OrthoDB" id="9798434at2"/>
<dbReference type="EMBL" id="WITC01000112">
    <property type="protein sequence ID" value="MQX17939.1"/>
    <property type="molecule type" value="Genomic_DNA"/>
</dbReference>
<proteinExistence type="predicted"/>
<gene>
    <name evidence="1" type="ORF">GHK62_01400</name>
    <name evidence="2" type="ORF">GHK62_22895</name>
    <name evidence="3" type="ORF">GHK62_25255</name>
    <name evidence="4" type="ORF">GHK62_25280</name>
</gene>
<dbReference type="EMBL" id="WITC01000014">
    <property type="protein sequence ID" value="MQX13449.1"/>
    <property type="molecule type" value="Genomic_DNA"/>
</dbReference>
<dbReference type="InterPro" id="IPR008321">
    <property type="entry name" value="UCP032146"/>
</dbReference>
<evidence type="ECO:0000313" key="5">
    <source>
        <dbReference type="Proteomes" id="UP000439983"/>
    </source>
</evidence>
<reference evidence="3 5" key="1">
    <citation type="journal article" date="2013" name="Genome Biol.">
        <title>Comparative genomics of the core and accessory genomes of 48 Sinorhizobium strains comprising five genospecies.</title>
        <authorList>
            <person name="Sugawara M."/>
            <person name="Epstein B."/>
            <person name="Badgley B.D."/>
            <person name="Unno T."/>
            <person name="Xu L."/>
            <person name="Reese J."/>
            <person name="Gyaneshwar P."/>
            <person name="Denny R."/>
            <person name="Mudge J."/>
            <person name="Bharti A.K."/>
            <person name="Farmer A.D."/>
            <person name="May G.D."/>
            <person name="Woodward J.E."/>
            <person name="Medigue C."/>
            <person name="Vallenet D."/>
            <person name="Lajus A."/>
            <person name="Rouy Z."/>
            <person name="Martinez-Vaz B."/>
            <person name="Tiffin P."/>
            <person name="Young N.D."/>
            <person name="Sadowsky M.J."/>
        </authorList>
    </citation>
    <scope>NUCLEOTIDE SEQUENCE [LARGE SCALE GENOMIC DNA]</scope>
    <source>
        <strain evidence="3 5">USDA4894</strain>
    </source>
</reference>
<evidence type="ECO:0000313" key="4">
    <source>
        <dbReference type="EMBL" id="MQX17939.1"/>
    </source>
</evidence>
<evidence type="ECO:0000313" key="3">
    <source>
        <dbReference type="EMBL" id="MQX17934.1"/>
    </source>
</evidence>
<keyword evidence="5" id="KW-1185">Reference proteome</keyword>
<protein>
    <submittedName>
        <fullName evidence="3">UPF0262 family protein</fullName>
    </submittedName>
</protein>
<sequence length="198" mass="22004">MATFAFTVLREEASTAETDVFRLYDIVLSPGFGCNDTRVERERTLAIRGLLENNVFIPAAHQGGPYRAEMGLAGGRLALTIQTKNGDDVLSQLVSLTTIRRLAKDYTRVCANYFDVIRYSGPGLLEAIDVTRRGIHEEAARFLKDELAGTVYIDADTARRLFTLVYALLDRRGPTSEDYRRLRAAECESISASETDAT</sequence>
<dbReference type="EMBL" id="WITC01000111">
    <property type="protein sequence ID" value="MQX17934.1"/>
    <property type="molecule type" value="Genomic_DNA"/>
</dbReference>
<comment type="caution">
    <text evidence="3">The sequence shown here is derived from an EMBL/GenBank/DDBJ whole genome shotgun (WGS) entry which is preliminary data.</text>
</comment>
<dbReference type="RefSeq" id="WP_153436571.1">
    <property type="nucleotide sequence ID" value="NZ_JACIGA010000048.1"/>
</dbReference>
<name>A0A6N7LMM4_SINTE</name>
<dbReference type="EMBL" id="WITC01000098">
    <property type="protein sequence ID" value="MQX17488.1"/>
    <property type="molecule type" value="Genomic_DNA"/>
</dbReference>
<evidence type="ECO:0000313" key="2">
    <source>
        <dbReference type="EMBL" id="MQX17488.1"/>
    </source>
</evidence>
<organism evidence="3 5">
    <name type="scientific">Sinorhizobium terangae</name>
    <dbReference type="NCBI Taxonomy" id="110322"/>
    <lineage>
        <taxon>Bacteria</taxon>
        <taxon>Pseudomonadati</taxon>
        <taxon>Pseudomonadota</taxon>
        <taxon>Alphaproteobacteria</taxon>
        <taxon>Hyphomicrobiales</taxon>
        <taxon>Rhizobiaceae</taxon>
        <taxon>Sinorhizobium/Ensifer group</taxon>
        <taxon>Sinorhizobium</taxon>
    </lineage>
</organism>
<evidence type="ECO:0000313" key="1">
    <source>
        <dbReference type="EMBL" id="MQX13449.1"/>
    </source>
</evidence>
<dbReference type="Proteomes" id="UP000439983">
    <property type="component" value="Unassembled WGS sequence"/>
</dbReference>